<feature type="domain" description="Metalloprotease TldD/E central" evidence="3">
    <location>
        <begin position="108"/>
        <end position="198"/>
    </location>
</feature>
<dbReference type="InterPro" id="IPR045569">
    <property type="entry name" value="Metalloprtase-TldD/E_C"/>
</dbReference>
<dbReference type="PANTHER" id="PTHR43421:SF1">
    <property type="entry name" value="METALLOPROTEASE PMBA"/>
    <property type="match status" value="1"/>
</dbReference>
<reference evidence="4 5" key="1">
    <citation type="submission" date="2021-05" db="EMBL/GenBank/DDBJ databases">
        <title>A novel Methanospirillum isolate from a pyrite-forming mixed culture.</title>
        <authorList>
            <person name="Bunk B."/>
            <person name="Sproer C."/>
            <person name="Spring S."/>
            <person name="Pester M."/>
        </authorList>
    </citation>
    <scope>NUCLEOTIDE SEQUENCE [LARGE SCALE GENOMIC DNA]</scope>
    <source>
        <strain evidence="4 5">J.3.6.1-F.2.7.3</strain>
    </source>
</reference>
<dbReference type="GeneID" id="65097278"/>
<name>A0A8E7EG57_9EURY</name>
<dbReference type="SUPFAM" id="SSF111283">
    <property type="entry name" value="Putative modulator of DNA gyrase, PmbA/TldD"/>
    <property type="match status" value="1"/>
</dbReference>
<dbReference type="InterPro" id="IPR035068">
    <property type="entry name" value="TldD/PmbA_N"/>
</dbReference>
<dbReference type="GO" id="GO:0006508">
    <property type="term" value="P:proteolysis"/>
    <property type="evidence" value="ECO:0007669"/>
    <property type="project" value="InterPro"/>
</dbReference>
<evidence type="ECO:0000313" key="5">
    <source>
        <dbReference type="Proteomes" id="UP000680656"/>
    </source>
</evidence>
<dbReference type="EMBL" id="CP075546">
    <property type="protein sequence ID" value="QVV87477.1"/>
    <property type="molecule type" value="Genomic_DNA"/>
</dbReference>
<evidence type="ECO:0000259" key="1">
    <source>
        <dbReference type="Pfam" id="PF01523"/>
    </source>
</evidence>
<sequence length="427" mass="45630">MIDEILKAANKQADETEIFFASSESIGADLKQDKIAIGSKSRGSGLIIRVITNGKVGVSCTDNPKTWKQCLDAALASAKFADHIPWNGLPKPDSIDKTLHAFDPRIKPDPDLILNLIERLKSGSESYTADITSGSASLGISEHTIANSHGLEYSAKGTQVHVSLEMIAGTSTGYESDTSWNLDHIHPEKTGENAAFFASKGQGGKEITSGSYDVVLSPMAITQLLEAAVVPALSGRNVHTGRSFFSDKIGQSIASETISLIDDPMDKRGVANCAWDGEGMPVKVLPFIENGILHSFAYDLRTAYRYNETPTASAVRTGQSGAPAIGNHNLILKGPESDVLSEKAIFVHDLIGAHTANPMSGDFSVELSSPFYAQDGELHEPIRTGMISGNIFDLLHKIEGCSTETRTLGSMIMPSVRLSGMTVIGRA</sequence>
<dbReference type="Gene3D" id="3.30.2290.10">
    <property type="entry name" value="PmbA/TldD superfamily"/>
    <property type="match status" value="1"/>
</dbReference>
<dbReference type="InterPro" id="IPR047657">
    <property type="entry name" value="PmbA"/>
</dbReference>
<dbReference type="GO" id="GO:0008237">
    <property type="term" value="F:metallopeptidase activity"/>
    <property type="evidence" value="ECO:0007669"/>
    <property type="project" value="InterPro"/>
</dbReference>
<organism evidence="4 5">
    <name type="scientific">Methanospirillum purgamenti</name>
    <dbReference type="NCBI Taxonomy" id="2834276"/>
    <lineage>
        <taxon>Archaea</taxon>
        <taxon>Methanobacteriati</taxon>
        <taxon>Methanobacteriota</taxon>
        <taxon>Stenosarchaea group</taxon>
        <taxon>Methanomicrobia</taxon>
        <taxon>Methanomicrobiales</taxon>
        <taxon>Methanospirillaceae</taxon>
        <taxon>Methanospirillum</taxon>
    </lineage>
</organism>
<feature type="domain" description="Metalloprotease TldD/E C-terminal" evidence="2">
    <location>
        <begin position="209"/>
        <end position="425"/>
    </location>
</feature>
<dbReference type="InterPro" id="IPR002510">
    <property type="entry name" value="Metalloprtase-TldD/E_N"/>
</dbReference>
<feature type="domain" description="Metalloprotease TldD/E N-terminal" evidence="1">
    <location>
        <begin position="17"/>
        <end position="78"/>
    </location>
</feature>
<dbReference type="KEGG" id="mrtj:KHC33_08800"/>
<dbReference type="Pfam" id="PF19289">
    <property type="entry name" value="PmbA_TldD_3rd"/>
    <property type="match status" value="1"/>
</dbReference>
<dbReference type="Pfam" id="PF19290">
    <property type="entry name" value="PmbA_TldD_2nd"/>
    <property type="match status" value="1"/>
</dbReference>
<accession>A0A8E7EG57</accession>
<proteinExistence type="predicted"/>
<evidence type="ECO:0000313" key="4">
    <source>
        <dbReference type="EMBL" id="QVV87477.1"/>
    </source>
</evidence>
<dbReference type="AlphaFoldDB" id="A0A8E7EG57"/>
<dbReference type="InterPro" id="IPR036059">
    <property type="entry name" value="TldD/PmbA_sf"/>
</dbReference>
<dbReference type="Pfam" id="PF01523">
    <property type="entry name" value="PmbA_TldD_1st"/>
    <property type="match status" value="1"/>
</dbReference>
<dbReference type="PANTHER" id="PTHR43421">
    <property type="entry name" value="METALLOPROTEASE PMBA"/>
    <property type="match status" value="1"/>
</dbReference>
<dbReference type="Proteomes" id="UP000680656">
    <property type="component" value="Chromosome"/>
</dbReference>
<evidence type="ECO:0000259" key="2">
    <source>
        <dbReference type="Pfam" id="PF19289"/>
    </source>
</evidence>
<dbReference type="GO" id="GO:0005829">
    <property type="term" value="C:cytosol"/>
    <property type="evidence" value="ECO:0007669"/>
    <property type="project" value="TreeGrafter"/>
</dbReference>
<evidence type="ECO:0000259" key="3">
    <source>
        <dbReference type="Pfam" id="PF19290"/>
    </source>
</evidence>
<dbReference type="InterPro" id="IPR045570">
    <property type="entry name" value="Metalloprtase-TldD/E_cen_dom"/>
</dbReference>
<gene>
    <name evidence="4" type="ORF">KHC33_08800</name>
</gene>
<dbReference type="RefSeq" id="WP_214418298.1">
    <property type="nucleotide sequence ID" value="NZ_CP075546.1"/>
</dbReference>
<keyword evidence="5" id="KW-1185">Reference proteome</keyword>
<protein>
    <submittedName>
        <fullName evidence="4">TldD/PmbA family protein</fullName>
    </submittedName>
</protein>